<evidence type="ECO:0000313" key="2">
    <source>
        <dbReference type="EMBL" id="GJE92038.1"/>
    </source>
</evidence>
<proteinExistence type="predicted"/>
<accession>A0A9P3LEZ0</accession>
<feature type="region of interest" description="Disordered" evidence="1">
    <location>
        <begin position="398"/>
        <end position="450"/>
    </location>
</feature>
<name>A0A9P3LEZ0_9APHY</name>
<feature type="region of interest" description="Disordered" evidence="1">
    <location>
        <begin position="192"/>
        <end position="345"/>
    </location>
</feature>
<gene>
    <name evidence="2" type="ORF">PsYK624_081910</name>
</gene>
<keyword evidence="3" id="KW-1185">Reference proteome</keyword>
<dbReference type="EMBL" id="BPQB01000024">
    <property type="protein sequence ID" value="GJE92038.1"/>
    <property type="molecule type" value="Genomic_DNA"/>
</dbReference>
<evidence type="ECO:0000313" key="3">
    <source>
        <dbReference type="Proteomes" id="UP000703269"/>
    </source>
</evidence>
<reference evidence="2 3" key="1">
    <citation type="submission" date="2021-08" db="EMBL/GenBank/DDBJ databases">
        <title>Draft Genome Sequence of Phanerochaete sordida strain YK-624.</title>
        <authorList>
            <person name="Mori T."/>
            <person name="Dohra H."/>
            <person name="Suzuki T."/>
            <person name="Kawagishi H."/>
            <person name="Hirai H."/>
        </authorList>
    </citation>
    <scope>NUCLEOTIDE SEQUENCE [LARGE SCALE GENOMIC DNA]</scope>
    <source>
        <strain evidence="2 3">YK-624</strain>
    </source>
</reference>
<comment type="caution">
    <text evidence="2">The sequence shown here is derived from an EMBL/GenBank/DDBJ whole genome shotgun (WGS) entry which is preliminary data.</text>
</comment>
<feature type="compositionally biased region" description="Basic and acidic residues" evidence="1">
    <location>
        <begin position="1"/>
        <end position="38"/>
    </location>
</feature>
<organism evidence="2 3">
    <name type="scientific">Phanerochaete sordida</name>
    <dbReference type="NCBI Taxonomy" id="48140"/>
    <lineage>
        <taxon>Eukaryota</taxon>
        <taxon>Fungi</taxon>
        <taxon>Dikarya</taxon>
        <taxon>Basidiomycota</taxon>
        <taxon>Agaricomycotina</taxon>
        <taxon>Agaricomycetes</taxon>
        <taxon>Polyporales</taxon>
        <taxon>Phanerochaetaceae</taxon>
        <taxon>Phanerochaete</taxon>
    </lineage>
</organism>
<sequence length="798" mass="88263">MSHPSDRRNPDRPSRKGKERDNGRRDNDRRDNDRREHGGSPARSVASKRHRPDDDDDDARSRASSRHVPGAWTADPLLGVRHPEGCRVCDDYAWHRFRASAEPDYRAACEADMAARQPAAGLHDQLAAAHARIRFLEEDTAACDDHERDLDRASARIERLEDDRRRLEDDYRALQAEHRRLEQVLRRTREDLDEARRAARTRRSPPPHQVASPPRAGPSSSGRGLLGRIQSPPLTRDWVDSGPRSRSPTPGAATSPRRAAAGRSTNHQSLASRLGPATPTRPTATDGDGDVAMHGDSPPAAHPAFCGCDDCGSEPDDEPEPDSSDESVVSATASLDTAIQHHRRRMKRYRLRHRTETNNKRPADRDVESADYWLRRDRYHEARLAELAEFQHGLKPAPAWWLSPSRQPPPGPQRTAPRAIPAGSSRGGRAAQPENLAAPTARSSTNVPVPPAQPTYAPLPDPNAFPDSLRFLRRSNEVVGEPTSLDDLRYPTTLHELRHLMAVAQRPDHDLALRHLGQLRRSANTSTDAVSIALRLELRKYDWRRPEWAVAKDRQRTRERALARLRARTEATPAVSSPPEDTERDANGTPATANTDVPGPVPPNLHTAEADQPAAEAVPPNHHTQTPVCTPENAVAVTDWLRENAFQLPGTWDFSRDDEEISQAIVTGLLTLNSLIGGPTDAAGFSNVTWSLAEAICFAHSGEYIEQIPRELPTLDRTTDDTLRQSVSRVAHALFNARPVMPSRPIDARVVALNTWLSQLLLEGVDNDIRVADEARLASTSASDPDQMDDVEGPASSS</sequence>
<protein>
    <submittedName>
        <fullName evidence="2">Uncharacterized protein</fullName>
    </submittedName>
</protein>
<feature type="region of interest" description="Disordered" evidence="1">
    <location>
        <begin position="1"/>
        <end position="77"/>
    </location>
</feature>
<feature type="compositionally biased region" description="Low complexity" evidence="1">
    <location>
        <begin position="211"/>
        <end position="228"/>
    </location>
</feature>
<evidence type="ECO:0000256" key="1">
    <source>
        <dbReference type="SAM" id="MobiDB-lite"/>
    </source>
</evidence>
<dbReference type="AlphaFoldDB" id="A0A9P3LEZ0"/>
<dbReference type="Proteomes" id="UP000703269">
    <property type="component" value="Unassembled WGS sequence"/>
</dbReference>
<feature type="compositionally biased region" description="Acidic residues" evidence="1">
    <location>
        <begin position="311"/>
        <end position="325"/>
    </location>
</feature>
<feature type="region of interest" description="Disordered" evidence="1">
    <location>
        <begin position="776"/>
        <end position="798"/>
    </location>
</feature>
<feature type="region of interest" description="Disordered" evidence="1">
    <location>
        <begin position="564"/>
        <end position="607"/>
    </location>
</feature>